<proteinExistence type="inferred from homology"/>
<dbReference type="PANTHER" id="PTHR30478:SF0">
    <property type="entry name" value="BETA SLIDING CLAMP"/>
    <property type="match status" value="1"/>
</dbReference>
<dbReference type="AlphaFoldDB" id="A0A839RUB0"/>
<reference evidence="10 11" key="1">
    <citation type="submission" date="2020-08" db="EMBL/GenBank/DDBJ databases">
        <title>Sequencing the genomes of 1000 actinobacteria strains.</title>
        <authorList>
            <person name="Klenk H.-P."/>
        </authorList>
    </citation>
    <scope>NUCLEOTIDE SEQUENCE [LARGE SCALE GENOMIC DNA]</scope>
    <source>
        <strain evidence="10 11">DSM 45258</strain>
    </source>
</reference>
<dbReference type="InterPro" id="IPR001001">
    <property type="entry name" value="DNA_polIII_beta"/>
</dbReference>
<evidence type="ECO:0000256" key="3">
    <source>
        <dbReference type="ARBA" id="ARBA00022490"/>
    </source>
</evidence>
<protein>
    <submittedName>
        <fullName evidence="10">DNA-binding transcriptional MerR regulator</fullName>
    </submittedName>
</protein>
<feature type="domain" description="HTH merR-type" evidence="9">
    <location>
        <begin position="1"/>
        <end position="70"/>
    </location>
</feature>
<keyword evidence="3" id="KW-0963">Cytoplasm</keyword>
<dbReference type="GO" id="GO:0003887">
    <property type="term" value="F:DNA-directed DNA polymerase activity"/>
    <property type="evidence" value="ECO:0007669"/>
    <property type="project" value="UniProtKB-KW"/>
</dbReference>
<dbReference type="GO" id="GO:0009360">
    <property type="term" value="C:DNA polymerase III complex"/>
    <property type="evidence" value="ECO:0007669"/>
    <property type="project" value="InterPro"/>
</dbReference>
<dbReference type="SMART" id="SM00480">
    <property type="entry name" value="POL3Bc"/>
    <property type="match status" value="1"/>
</dbReference>
<keyword evidence="6" id="KW-0235">DNA replication</keyword>
<sequence length="349" mass="37546">MPIGDFARRTGLTPSALRFYADSAVLLPAEIDPVSGYRYYHPDQLARADTLRQLREIAMPLPAVRAALDAGPDEVARMIDEHVAKILGDAAAARRKAAQLTEKLTDLPSLLIAVLKGPVLADAVEQVLTATASDTTMPVLGGLYLEASPEAVTLTATDRYRLSTRTLVPDEPASTTWSATVDGDGLRVAAAEVRRCAIVRVEASTGGIWLRSREREDLHCILLSEQFPDYRAMLAAVPEATTRATVSKALLLRAMEESVRELITLDVTGSALNFLTDDKQPSQSLPAAVTGAALRISFHLTTFYPAVSTAIGPEVMLDLRGPNQPVTIRSADRGDLTTLAMPVKPDHDA</sequence>
<keyword evidence="5" id="KW-0548">Nucleotidyltransferase</keyword>
<evidence type="ECO:0000256" key="8">
    <source>
        <dbReference type="ARBA" id="ARBA00023125"/>
    </source>
</evidence>
<dbReference type="InterPro" id="IPR022637">
    <property type="entry name" value="DNA_polIII_beta_cen"/>
</dbReference>
<dbReference type="Pfam" id="PF13411">
    <property type="entry name" value="MerR_1"/>
    <property type="match status" value="1"/>
</dbReference>
<evidence type="ECO:0000256" key="4">
    <source>
        <dbReference type="ARBA" id="ARBA00022679"/>
    </source>
</evidence>
<evidence type="ECO:0000313" key="10">
    <source>
        <dbReference type="EMBL" id="MBB3039483.1"/>
    </source>
</evidence>
<dbReference type="GO" id="GO:0006271">
    <property type="term" value="P:DNA strand elongation involved in DNA replication"/>
    <property type="evidence" value="ECO:0007669"/>
    <property type="project" value="TreeGrafter"/>
</dbReference>
<dbReference type="InterPro" id="IPR046938">
    <property type="entry name" value="DNA_clamp_sf"/>
</dbReference>
<dbReference type="Gene3D" id="3.10.150.10">
    <property type="entry name" value="DNA Polymerase III, subunit A, domain 2"/>
    <property type="match status" value="2"/>
</dbReference>
<dbReference type="EMBL" id="JACHWS010000004">
    <property type="protein sequence ID" value="MBB3039483.1"/>
    <property type="molecule type" value="Genomic_DNA"/>
</dbReference>
<name>A0A839RUB0_9ACTN</name>
<accession>A0A839RUB0</accession>
<organism evidence="10 11">
    <name type="scientific">Hoyosella altamirensis</name>
    <dbReference type="NCBI Taxonomy" id="616997"/>
    <lineage>
        <taxon>Bacteria</taxon>
        <taxon>Bacillati</taxon>
        <taxon>Actinomycetota</taxon>
        <taxon>Actinomycetes</taxon>
        <taxon>Mycobacteriales</taxon>
        <taxon>Hoyosellaceae</taxon>
        <taxon>Hoyosella</taxon>
    </lineage>
</organism>
<dbReference type="SMART" id="SM00422">
    <property type="entry name" value="HTH_MERR"/>
    <property type="match status" value="1"/>
</dbReference>
<dbReference type="SUPFAM" id="SSF46955">
    <property type="entry name" value="Putative DNA-binding domain"/>
    <property type="match status" value="1"/>
</dbReference>
<dbReference type="CDD" id="cd00140">
    <property type="entry name" value="beta_clamp"/>
    <property type="match status" value="1"/>
</dbReference>
<evidence type="ECO:0000259" key="9">
    <source>
        <dbReference type="PROSITE" id="PS50937"/>
    </source>
</evidence>
<dbReference type="Proteomes" id="UP000567922">
    <property type="component" value="Unassembled WGS sequence"/>
</dbReference>
<dbReference type="GO" id="GO:0008408">
    <property type="term" value="F:3'-5' exonuclease activity"/>
    <property type="evidence" value="ECO:0007669"/>
    <property type="project" value="InterPro"/>
</dbReference>
<comment type="similarity">
    <text evidence="2">Belongs to the beta sliding clamp family.</text>
</comment>
<comment type="caution">
    <text evidence="10">The sequence shown here is derived from an EMBL/GenBank/DDBJ whole genome shotgun (WGS) entry which is preliminary data.</text>
</comment>
<evidence type="ECO:0000256" key="6">
    <source>
        <dbReference type="ARBA" id="ARBA00022705"/>
    </source>
</evidence>
<keyword evidence="7" id="KW-0239">DNA-directed DNA polymerase</keyword>
<evidence type="ECO:0000256" key="5">
    <source>
        <dbReference type="ARBA" id="ARBA00022695"/>
    </source>
</evidence>
<evidence type="ECO:0000256" key="2">
    <source>
        <dbReference type="ARBA" id="ARBA00010752"/>
    </source>
</evidence>
<evidence type="ECO:0000256" key="7">
    <source>
        <dbReference type="ARBA" id="ARBA00022932"/>
    </source>
</evidence>
<dbReference type="InterPro" id="IPR009061">
    <property type="entry name" value="DNA-bd_dom_put_sf"/>
</dbReference>
<dbReference type="PANTHER" id="PTHR30478">
    <property type="entry name" value="DNA POLYMERASE III SUBUNIT BETA"/>
    <property type="match status" value="1"/>
</dbReference>
<evidence type="ECO:0000256" key="1">
    <source>
        <dbReference type="ARBA" id="ARBA00004496"/>
    </source>
</evidence>
<dbReference type="Pfam" id="PF02767">
    <property type="entry name" value="DNA_pol3_beta_2"/>
    <property type="match status" value="1"/>
</dbReference>
<keyword evidence="11" id="KW-1185">Reference proteome</keyword>
<dbReference type="GO" id="GO:0003677">
    <property type="term" value="F:DNA binding"/>
    <property type="evidence" value="ECO:0007669"/>
    <property type="project" value="UniProtKB-KW"/>
</dbReference>
<dbReference type="RefSeq" id="WP_064438475.1">
    <property type="nucleotide sequence ID" value="NZ_BDDI01000001.1"/>
</dbReference>
<evidence type="ECO:0000313" key="11">
    <source>
        <dbReference type="Proteomes" id="UP000567922"/>
    </source>
</evidence>
<gene>
    <name evidence="10" type="ORF">FHU29_003971</name>
</gene>
<keyword evidence="4" id="KW-0808">Transferase</keyword>
<dbReference type="SUPFAM" id="SSF55979">
    <property type="entry name" value="DNA clamp"/>
    <property type="match status" value="2"/>
</dbReference>
<comment type="subcellular location">
    <subcellularLocation>
        <location evidence="1">Cytoplasm</location>
    </subcellularLocation>
</comment>
<dbReference type="InterPro" id="IPR000551">
    <property type="entry name" value="MerR-type_HTH_dom"/>
</dbReference>
<keyword evidence="8 10" id="KW-0238">DNA-binding</keyword>
<dbReference type="GO" id="GO:0005737">
    <property type="term" value="C:cytoplasm"/>
    <property type="evidence" value="ECO:0007669"/>
    <property type="project" value="UniProtKB-SubCell"/>
</dbReference>
<dbReference type="GO" id="GO:0006355">
    <property type="term" value="P:regulation of DNA-templated transcription"/>
    <property type="evidence" value="ECO:0007669"/>
    <property type="project" value="InterPro"/>
</dbReference>
<dbReference type="PROSITE" id="PS50937">
    <property type="entry name" value="HTH_MERR_2"/>
    <property type="match status" value="1"/>
</dbReference>
<dbReference type="Gene3D" id="1.10.1660.10">
    <property type="match status" value="1"/>
</dbReference>